<keyword evidence="4" id="KW-1185">Reference proteome</keyword>
<feature type="domain" description="Pyridoxamine 5'-phosphate oxidase N-terminal" evidence="2">
    <location>
        <begin position="10"/>
        <end position="119"/>
    </location>
</feature>
<name>A0ABZ0SKD9_9MICO</name>
<dbReference type="Gene3D" id="2.30.110.10">
    <property type="entry name" value="Electron Transport, Fmn-binding Protein, Chain A"/>
    <property type="match status" value="1"/>
</dbReference>
<dbReference type="Proteomes" id="UP001323798">
    <property type="component" value="Chromosome"/>
</dbReference>
<keyword evidence="1" id="KW-0560">Oxidoreductase</keyword>
<dbReference type="NCBIfam" id="TIGR03618">
    <property type="entry name" value="Rv1155_F420"/>
    <property type="match status" value="1"/>
</dbReference>
<proteinExistence type="predicted"/>
<protein>
    <submittedName>
        <fullName evidence="3">PPOX class F420-dependent oxidoreductase</fullName>
    </submittedName>
</protein>
<dbReference type="EMBL" id="CP139368">
    <property type="protein sequence ID" value="WPR88716.1"/>
    <property type="molecule type" value="Genomic_DNA"/>
</dbReference>
<dbReference type="InterPro" id="IPR052019">
    <property type="entry name" value="F420H2_bilvrd_red/Heme_oxyg"/>
</dbReference>
<dbReference type="SUPFAM" id="SSF50475">
    <property type="entry name" value="FMN-binding split barrel"/>
    <property type="match status" value="1"/>
</dbReference>
<evidence type="ECO:0000259" key="2">
    <source>
        <dbReference type="Pfam" id="PF01243"/>
    </source>
</evidence>
<dbReference type="InterPro" id="IPR012349">
    <property type="entry name" value="Split_barrel_FMN-bd"/>
</dbReference>
<evidence type="ECO:0000256" key="1">
    <source>
        <dbReference type="ARBA" id="ARBA00023002"/>
    </source>
</evidence>
<dbReference type="PANTHER" id="PTHR35176">
    <property type="entry name" value="HEME OXYGENASE HI_0854-RELATED"/>
    <property type="match status" value="1"/>
</dbReference>
<organism evidence="3 4">
    <name type="scientific">Microbacterium rhizosphaerae</name>
    <dbReference type="NCBI Taxonomy" id="1678237"/>
    <lineage>
        <taxon>Bacteria</taxon>
        <taxon>Bacillati</taxon>
        <taxon>Actinomycetota</taxon>
        <taxon>Actinomycetes</taxon>
        <taxon>Micrococcales</taxon>
        <taxon>Microbacteriaceae</taxon>
        <taxon>Microbacterium</taxon>
    </lineage>
</organism>
<sequence length="129" mass="14267">MRELTESGWAFVTERHLATLSTLAPWGGIHAVPVGFTFHDGILRIIASRQSQKVLNVRRDPTATVSQVEGATWIAFQGAASIHDDPADVARAVALYAERYRQPRENPHRVAIHVVPHRIMGSAGLLIER</sequence>
<dbReference type="PANTHER" id="PTHR35176:SF1">
    <property type="entry name" value="F420H(2)-DEPENDENT BILIVERDIN REDUCTASE"/>
    <property type="match status" value="1"/>
</dbReference>
<evidence type="ECO:0000313" key="4">
    <source>
        <dbReference type="Proteomes" id="UP001323798"/>
    </source>
</evidence>
<dbReference type="RefSeq" id="WP_320941435.1">
    <property type="nucleotide sequence ID" value="NZ_BAABEU010000006.1"/>
</dbReference>
<dbReference type="InterPro" id="IPR019920">
    <property type="entry name" value="F420-binding_dom_put"/>
</dbReference>
<accession>A0ABZ0SKD9</accession>
<gene>
    <name evidence="3" type="ORF">SM116_13185</name>
</gene>
<reference evidence="3 4" key="1">
    <citation type="submission" date="2023-11" db="EMBL/GenBank/DDBJ databases">
        <title>Genome sequence of Microbacterium rhizosphaerae KACC 19337.</title>
        <authorList>
            <person name="Choi H."/>
            <person name="Kim S."/>
            <person name="Kim Y."/>
            <person name="Kwon S.-W."/>
            <person name="Heo J."/>
        </authorList>
    </citation>
    <scope>NUCLEOTIDE SEQUENCE [LARGE SCALE GENOMIC DNA]</scope>
    <source>
        <strain evidence="3 4">KACC 19337</strain>
    </source>
</reference>
<dbReference type="Pfam" id="PF01243">
    <property type="entry name" value="PNPOx_N"/>
    <property type="match status" value="1"/>
</dbReference>
<dbReference type="InterPro" id="IPR011576">
    <property type="entry name" value="Pyridox_Oxase_N"/>
</dbReference>
<evidence type="ECO:0000313" key="3">
    <source>
        <dbReference type="EMBL" id="WPR88716.1"/>
    </source>
</evidence>